<feature type="region of interest" description="Disordered" evidence="1">
    <location>
        <begin position="764"/>
        <end position="786"/>
    </location>
</feature>
<feature type="compositionally biased region" description="Polar residues" evidence="1">
    <location>
        <begin position="764"/>
        <end position="777"/>
    </location>
</feature>
<feature type="region of interest" description="Disordered" evidence="1">
    <location>
        <begin position="631"/>
        <end position="654"/>
    </location>
</feature>
<evidence type="ECO:0000256" key="2">
    <source>
        <dbReference type="SAM" id="SignalP"/>
    </source>
</evidence>
<feature type="compositionally biased region" description="Low complexity" evidence="1">
    <location>
        <begin position="375"/>
        <end position="393"/>
    </location>
</feature>
<feature type="compositionally biased region" description="Polar residues" evidence="1">
    <location>
        <begin position="312"/>
        <end position="350"/>
    </location>
</feature>
<feature type="signal peptide" evidence="2">
    <location>
        <begin position="1"/>
        <end position="18"/>
    </location>
</feature>
<feature type="compositionally biased region" description="Polar residues" evidence="1">
    <location>
        <begin position="359"/>
        <end position="369"/>
    </location>
</feature>
<proteinExistence type="predicted"/>
<accession>A0A4E9DJZ0</accession>
<organism evidence="3">
    <name type="scientific">Gibberella zeae</name>
    <name type="common">Wheat head blight fungus</name>
    <name type="synonym">Fusarium graminearum</name>
    <dbReference type="NCBI Taxonomy" id="5518"/>
    <lineage>
        <taxon>Eukaryota</taxon>
        <taxon>Fungi</taxon>
        <taxon>Dikarya</taxon>
        <taxon>Ascomycota</taxon>
        <taxon>Pezizomycotina</taxon>
        <taxon>Sordariomycetes</taxon>
        <taxon>Hypocreomycetidae</taxon>
        <taxon>Hypocreales</taxon>
        <taxon>Nectriaceae</taxon>
        <taxon>Fusarium</taxon>
    </lineage>
</organism>
<name>A0A4E9DJZ0_GIBZA</name>
<reference evidence="3" key="1">
    <citation type="submission" date="2019-04" db="EMBL/GenBank/DDBJ databases">
        <authorList>
            <person name="Melise S."/>
            <person name="Noan J."/>
            <person name="Okalmin O."/>
        </authorList>
    </citation>
    <scope>NUCLEOTIDE SEQUENCE</scope>
    <source>
        <strain evidence="3">FN9</strain>
    </source>
</reference>
<feature type="region of interest" description="Disordered" evidence="1">
    <location>
        <begin position="255"/>
        <end position="476"/>
    </location>
</feature>
<evidence type="ECO:0000256" key="1">
    <source>
        <dbReference type="SAM" id="MobiDB-lite"/>
    </source>
</evidence>
<keyword evidence="2" id="KW-0732">Signal</keyword>
<feature type="compositionally biased region" description="Polar residues" evidence="1">
    <location>
        <begin position="255"/>
        <end position="281"/>
    </location>
</feature>
<gene>
    <name evidence="3" type="ORF">FUG_LOCUS220882</name>
</gene>
<dbReference type="AlphaFoldDB" id="A0A4E9DJZ0"/>
<evidence type="ECO:0000313" key="3">
    <source>
        <dbReference type="EMBL" id="VIO56644.1"/>
    </source>
</evidence>
<dbReference type="EMBL" id="CAAKMV010000125">
    <property type="protein sequence ID" value="VIO56644.1"/>
    <property type="molecule type" value="Genomic_DNA"/>
</dbReference>
<feature type="compositionally biased region" description="Low complexity" evidence="1">
    <location>
        <begin position="412"/>
        <end position="424"/>
    </location>
</feature>
<feature type="chain" id="PRO_5043792317" evidence="2">
    <location>
        <begin position="19"/>
        <end position="1015"/>
    </location>
</feature>
<feature type="compositionally biased region" description="Polar residues" evidence="1">
    <location>
        <begin position="288"/>
        <end position="304"/>
    </location>
</feature>
<protein>
    <submittedName>
        <fullName evidence="3">Uncharacterized protein</fullName>
    </submittedName>
</protein>
<sequence>MQSMIALLGLAIANLAVASPCKPVQPTSASQSLSLTSTVPSVAISETSSATIPQTSSPTQEEGTVVTNSLTGGGFNAPDLTNPPTFLQNFQGTGDVKFHEGGCYKADGSPDDGCASLSASGNPAGKRDLGSMATLFQMMNSLNTGARSRYTVQFYYIVASGGSQACTVSASLGNTQFYSSSLSSSGGASVSWNHVLSTVVADSASAVFSISMSCSGNGISMILVDSIFISNQVTPETIGDVKLDFGVPAVDPVTTSKAPITTDGPQTAGAPSTAVTDSLETSVEESTHAVSSDSASVIDQTTASGVKFPTETAATPNQSTEGSQNTDADFTSHTQPISEQTTEEPASSTIPPLLPKPSTAMTESENGESTPLPGTPAASSTIIPPIIPKPTTALTQPGNEGTTPPLGTPGASSTIPPIIPKPSTAVTESDNEGATPPPGTPTALSTIPPIIPKPSTMTQPENEETTSTPGTPAVTPIIPVTPVTPVTLVTHVTPVKPVTTITPGTPFPTRDAPSPSETSCSPMCIPKGDAFEQPWTCNIRGVYSGPTYTVPENIHPEMVNSENCAEICQYLPGCKSSALVDGQCRFTDALIRRSEITTLDRSEPNQGFWNEQRCFQCNDCSLPPLFNPPEMTHAPEEVSSTTAPEETRTRSAETTPTETRNIICGYVGQYTGGGGPYEADRTAFPNQDSLKACRQACDGIRDCKAVAFVIRDKFQSPGYCLFADNRITWDTLVSDDRAAYKAIWADPECDFDLISVPELSFPTTTMPPVDSQPTTLATRTSQQPETTTTPADVCLFNRGQSCEMTPSKLESGTFCAYAARFNGNQWKESRQDYPYQDTLGQCAAICQTMDHCESAAYWQTENRCLFTAKKIVESDFTITPDRDFEHATWTHKSCWTCPSCQATPAPITRAVSCSYEQGDVCQRVTSNIDGALCNYQGFWELEWRESLEKYPDQSSPAKCAAICRTRDDCFGSGYKDGICMFSPIRLEPQKFRDWPDHSRDGVWDDISCFQCPNCA</sequence>